<proteinExistence type="predicted"/>
<reference evidence="1" key="1">
    <citation type="submission" date="2020-10" db="EMBL/GenBank/DDBJ databases">
        <authorList>
            <person name="Hahn C.J."/>
            <person name="Laso-Perez R."/>
            <person name="Vulcano F."/>
            <person name="Vaziourakis K.-M."/>
            <person name="Stokke R."/>
            <person name="Steen I.H."/>
            <person name="Teske A."/>
            <person name="Boetius A."/>
            <person name="Liebeke M."/>
            <person name="Amann R."/>
            <person name="Knittel K."/>
        </authorList>
    </citation>
    <scope>NUCLEOTIDE SEQUENCE</scope>
    <source>
        <strain evidence="1">Gfbio:e3339647-f889-4370-9287-4fb5cb688e4c:AG392J18_GoMArc1</strain>
    </source>
</reference>
<dbReference type="EMBL" id="CAJHIR010000006">
    <property type="protein sequence ID" value="CAD6491684.1"/>
    <property type="molecule type" value="Genomic_DNA"/>
</dbReference>
<comment type="caution">
    <text evidence="1">The sequence shown here is derived from an EMBL/GenBank/DDBJ whole genome shotgun (WGS) entry which is preliminary data.</text>
</comment>
<name>A0A811T3G7_9EURY</name>
<accession>A0A811T3G7</accession>
<gene>
    <name evidence="1" type="ORF">LAKADJCE_00149</name>
</gene>
<dbReference type="PANTHER" id="PTHR33293">
    <property type="entry name" value="INSERTION ELEMENT IS1 1 PROTEIN INSB-RELATED"/>
    <property type="match status" value="1"/>
</dbReference>
<evidence type="ECO:0000313" key="2">
    <source>
        <dbReference type="Proteomes" id="UP000612009"/>
    </source>
</evidence>
<dbReference type="PANTHER" id="PTHR33293:SF1">
    <property type="entry name" value="INSERTION ELEMENT IS1 1 PROTEIN INSB-RELATED"/>
    <property type="match status" value="1"/>
</dbReference>
<dbReference type="AlphaFoldDB" id="A0A811T3G7"/>
<organism evidence="1 2">
    <name type="scientific">Candidatus Argoarchaeum ethanivorans</name>
    <dbReference type="NCBI Taxonomy" id="2608793"/>
    <lineage>
        <taxon>Archaea</taxon>
        <taxon>Methanobacteriati</taxon>
        <taxon>Methanobacteriota</taxon>
        <taxon>Stenosarchaea group</taxon>
        <taxon>Methanomicrobia</taxon>
        <taxon>Methanosarcinales</taxon>
        <taxon>Methanosarcinales incertae sedis</taxon>
        <taxon>GOM Arc I cluster</taxon>
        <taxon>Candidatus Argoarchaeum</taxon>
    </lineage>
</organism>
<evidence type="ECO:0000313" key="1">
    <source>
        <dbReference type="EMBL" id="CAD6491684.1"/>
    </source>
</evidence>
<dbReference type="Proteomes" id="UP000612009">
    <property type="component" value="Unassembled WGS sequence"/>
</dbReference>
<evidence type="ECO:0008006" key="3">
    <source>
        <dbReference type="Google" id="ProtNLM"/>
    </source>
</evidence>
<protein>
    <recommendedName>
        <fullName evidence="3">IS1 family transposase</fullName>
    </recommendedName>
</protein>
<sequence>MTRANLNDQTCLNPDCPDYRKKNTGHIIKKGFNAKGNQMFKCKTCGVRFPETKGTVFYNRHLKEEQIIMICKLLVEKNGARAIERITGIHRDTISNVIEDLARHAREVTDLLIKNVGLTRIQVDEMWSFVKKNKRKLNREMLDQINMATAGYIQL</sequence>
<dbReference type="InterPro" id="IPR051354">
    <property type="entry name" value="Transposase_27_IS1"/>
</dbReference>